<feature type="region of interest" description="Disordered" evidence="4">
    <location>
        <begin position="512"/>
        <end position="565"/>
    </location>
</feature>
<feature type="compositionally biased region" description="Basic and acidic residues" evidence="4">
    <location>
        <begin position="1586"/>
        <end position="1597"/>
    </location>
</feature>
<feature type="region of interest" description="Disordered" evidence="4">
    <location>
        <begin position="1515"/>
        <end position="1670"/>
    </location>
</feature>
<feature type="coiled-coil region" evidence="3">
    <location>
        <begin position="1064"/>
        <end position="1091"/>
    </location>
</feature>
<name>A0A6L2L920_TANCI</name>
<sequence>MQEELNEFERLEVWELVPRLDCVMVITLKWIYKVKLDELGGVLKNKTRLVARGYHQEEGINFEESFSPVARLEAIRIFIAFAAHINMVVYQMDVNTAFLNRILRREVYVSQPDGFVDPENPNHVCKLKKALYGLKQAPRSWYDLLSSFLLSQKFTKGTVDPTLFVRREGKDILLYGMETCKPADTPMVEKSKLDEDPQGKSVDPTRYCEMIGTLMYLTASRPDFIFVVCMCARYQDSCIALTAFADVDHAGCQDIKKSTSGSMRLLGDRLNKVSTGRHLHQAFSTRTTGISHQNAWNAKHVPENFEKAGRQRGRVMVVPFSERVKISSTNVRLETTVPQKEETFKVVIDLVKNSSRFKAFTISADVLKIFMQQFWYSIKKVQGTYSYEFLLANKKLKFVRKGEDYQEYGLSIPETMLTEAIKQSESYQIFIKYSTCQIPPRRVEAKRKTSSKRRIKKKVTLSTDDNIISDDPDTALELGKSTSITETEEAEAARQVHATYARIVTESVLEPTKRRKSRKVTYDHPKKLKGVPSLTPEEQEVADIIEGNKEGDVDDEDDETKSNEDDIYKYNIRVRKDEDEEMLNAKVDDYDKGDEEVTDAAKADAEKTSEIKDDANKTEILPMSSSLSVSSDADIDSLLEVKIQYEVPCIQSPSMLTVPVFVISEPLVLTPIQESPSKSIITTLPPPSVFTTPYLRVAKLEKYVSDLKKIDLSAEALTAFKTQVSFVVDNYLGSKGHCVLEATYLINRMPMKVIGWKTPYEILHGTAPSYGHLRVIGCLCYAFVTLPHSDKLEPRDDILITGNCKAKTSSTKMALDQKFTIKDLGLAQYFLGIEICKTSQVEYQTGRTMPSFTHSATSLATAWLFSETISSFSGIPSTEQAFWLPISQPISKKPPVPSEQVVKKEIPRELPPINLMFEHGQLKKMKSVFNQVEIKVSKYSVDKKYFEIEKKELSLDNDLILEHTICQDVMNIVVHANDHYDNVLHANNNSLKHDNSSLELLKHKNYRLIKLLISQDLVHIAVNSLAAINDYKIMQQSIMDEYNETLAIKTELTKKHDMIEKAVYNELSKRLSRLKNQCISLEIKLQQNKESFQTNMPSHNQEAPEFKEFFIINELQALLEAKNLSIIKLKKHVANLKGKNVVESVQNVHNSNVVTSKVYKLDLQPLSPLVKHNKDAHVNYLKHTQENANIFHEIVKHARELRPLDRDLASACTDYLDDVNACVKSQSVNLEMPRAKRRKCGNLLDNAHEEYKREGIYLVIVDAYSRFMWVRFLRSKDEAPWVIIKCLKQIQVRMNAAVRNIRTNNETEFVIRLLKTIMKMPESHIKHMLHTLHNRTALSKDKWKLLAPFMDQDNPNHVYRLKKALYGPKQASHAIMKQDKAQQAAHDEKLVPSDDRVKIGKSNLRMDPSVTQKEETYQVVFDIIKNTPCYNAFLIFVDVPEIYMQQFWLTFKKKTRFTYHTVDNDGVLDRLEFINKGDIYQVYEKTIPYTNERQSSLGNQSCCYSKEEKCTSKKKQSKRKLVLHDESDEYEREPKNKPTARKKRTPRAVVIEEPPSVPRAIKANEHKSRLHHQSGGSSEGVGLRPKVPDELTRKYANSDEGAGTSPEVLDESKDNSKAQDNLEDRGFTNEEEYLRAYKDEKPKDIQWQAIDDDESEIDDEEDDVSIDIEKTNNERTYTDVDDQDDEELKANEEQIEDDQAEDVQVVVPVSTTHKEKPNLLQSTSSHSVSSNFDVPRTEQEPFHAVKVYVIPETTQQPPSAPPATPLPVTEFPPTQVPNSKAVKYVKDYLGSSLPDALKKPKYLLQEVKEALEKIQSSLGQFSSQGQFAIQAFLIKEAEEMIKIKTLQLDQTRVRRPRREDSISSNHPRRYPLLKNHLKASNDVEKTFNDKMDDVGQPPHTDANETQVDVALKISKKDWFKDSLKPKVLDLDWNTGKTIDDTLEQTWFNEMIQDEKPPLIFDEFMSTPIDFLAYVMNCLKLNNITRTDLVGPVFNLLKGTCKSCVELEYNMEECYRALTYQLDWSNPKGHKRLLDMSKPLPLQDKECRLVIPVKFFFNNDLKYLREGNKERTYSSLITKTPASRYTMEEIEDMISTLWSPVVLAYDKDAALV</sequence>
<feature type="compositionally biased region" description="Acidic residues" evidence="4">
    <location>
        <begin position="1650"/>
        <end position="1666"/>
    </location>
</feature>
<accession>A0A6L2L920</accession>
<evidence type="ECO:0000313" key="6">
    <source>
        <dbReference type="EMBL" id="GEU58218.1"/>
    </source>
</evidence>
<feature type="compositionally biased region" description="Basic and acidic residues" evidence="4">
    <location>
        <begin position="1610"/>
        <end position="1644"/>
    </location>
</feature>
<feature type="region of interest" description="Disordered" evidence="4">
    <location>
        <begin position="1712"/>
        <end position="1733"/>
    </location>
</feature>
<dbReference type="SUPFAM" id="SSF53098">
    <property type="entry name" value="Ribonuclease H-like"/>
    <property type="match status" value="1"/>
</dbReference>
<evidence type="ECO:0000259" key="5">
    <source>
        <dbReference type="Pfam" id="PF07727"/>
    </source>
</evidence>
<dbReference type="InterPro" id="IPR039537">
    <property type="entry name" value="Retrotran_Ty1/copia-like"/>
</dbReference>
<evidence type="ECO:0000256" key="4">
    <source>
        <dbReference type="SAM" id="MobiDB-lite"/>
    </source>
</evidence>
<dbReference type="PANTHER" id="PTHR42648">
    <property type="entry name" value="TRANSPOSASE, PUTATIVE-RELATED"/>
    <property type="match status" value="1"/>
</dbReference>
<evidence type="ECO:0000256" key="1">
    <source>
        <dbReference type="ARBA" id="ARBA00022723"/>
    </source>
</evidence>
<organism evidence="6">
    <name type="scientific">Tanacetum cinerariifolium</name>
    <name type="common">Dalmatian daisy</name>
    <name type="synonym">Chrysanthemum cinerariifolium</name>
    <dbReference type="NCBI Taxonomy" id="118510"/>
    <lineage>
        <taxon>Eukaryota</taxon>
        <taxon>Viridiplantae</taxon>
        <taxon>Streptophyta</taxon>
        <taxon>Embryophyta</taxon>
        <taxon>Tracheophyta</taxon>
        <taxon>Spermatophyta</taxon>
        <taxon>Magnoliopsida</taxon>
        <taxon>eudicotyledons</taxon>
        <taxon>Gunneridae</taxon>
        <taxon>Pentapetalae</taxon>
        <taxon>asterids</taxon>
        <taxon>campanulids</taxon>
        <taxon>Asterales</taxon>
        <taxon>Asteraceae</taxon>
        <taxon>Asteroideae</taxon>
        <taxon>Anthemideae</taxon>
        <taxon>Anthemidinae</taxon>
        <taxon>Tanacetum</taxon>
    </lineage>
</organism>
<dbReference type="GO" id="GO:0003676">
    <property type="term" value="F:nucleic acid binding"/>
    <property type="evidence" value="ECO:0007669"/>
    <property type="project" value="InterPro"/>
</dbReference>
<reference evidence="6" key="1">
    <citation type="journal article" date="2019" name="Sci. Rep.">
        <title>Draft genome of Tanacetum cinerariifolium, the natural source of mosquito coil.</title>
        <authorList>
            <person name="Yamashiro T."/>
            <person name="Shiraishi A."/>
            <person name="Satake H."/>
            <person name="Nakayama K."/>
        </authorList>
    </citation>
    <scope>NUCLEOTIDE SEQUENCE</scope>
</reference>
<proteinExistence type="predicted"/>
<dbReference type="InterPro" id="IPR013103">
    <property type="entry name" value="RVT_2"/>
</dbReference>
<keyword evidence="1" id="KW-0479">Metal-binding</keyword>
<gene>
    <name evidence="6" type="ORF">Tci_030196</name>
</gene>
<dbReference type="Gene3D" id="3.30.420.10">
    <property type="entry name" value="Ribonuclease H-like superfamily/Ribonuclease H"/>
    <property type="match status" value="1"/>
</dbReference>
<evidence type="ECO:0000256" key="3">
    <source>
        <dbReference type="SAM" id="Coils"/>
    </source>
</evidence>
<comment type="caution">
    <text evidence="6">The sequence shown here is derived from an EMBL/GenBank/DDBJ whole genome shotgun (WGS) entry which is preliminary data.</text>
</comment>
<feature type="region of interest" description="Disordered" evidence="4">
    <location>
        <begin position="1681"/>
        <end position="1700"/>
    </location>
</feature>
<feature type="domain" description="Reverse transcriptase Ty1/copia-type" evidence="5">
    <location>
        <begin position="12"/>
        <end position="176"/>
    </location>
</feature>
<protein>
    <submittedName>
        <fullName evidence="6">Retrovirus-related Pol polyprotein from transposon TNT 1-94</fullName>
    </submittedName>
</protein>
<evidence type="ECO:0000256" key="2">
    <source>
        <dbReference type="ARBA" id="ARBA00022801"/>
    </source>
</evidence>
<keyword evidence="3" id="KW-0175">Coiled coil</keyword>
<dbReference type="PANTHER" id="PTHR42648:SF31">
    <property type="entry name" value="RNA-DIRECTED DNA POLYMERASE"/>
    <property type="match status" value="1"/>
</dbReference>
<dbReference type="GO" id="GO:0016787">
    <property type="term" value="F:hydrolase activity"/>
    <property type="evidence" value="ECO:0007669"/>
    <property type="project" value="UniProtKB-KW"/>
</dbReference>
<keyword evidence="2" id="KW-0378">Hydrolase</keyword>
<dbReference type="GO" id="GO:0046872">
    <property type="term" value="F:metal ion binding"/>
    <property type="evidence" value="ECO:0007669"/>
    <property type="project" value="UniProtKB-KW"/>
</dbReference>
<dbReference type="EMBL" id="BKCJ010003964">
    <property type="protein sequence ID" value="GEU58218.1"/>
    <property type="molecule type" value="Genomic_DNA"/>
</dbReference>
<dbReference type="Pfam" id="PF07727">
    <property type="entry name" value="RVT_2"/>
    <property type="match status" value="1"/>
</dbReference>
<dbReference type="InterPro" id="IPR012337">
    <property type="entry name" value="RNaseH-like_sf"/>
</dbReference>
<dbReference type="InterPro" id="IPR036397">
    <property type="entry name" value="RNaseH_sf"/>
</dbReference>